<evidence type="ECO:0000313" key="10">
    <source>
        <dbReference type="EMBL" id="TDD54202.1"/>
    </source>
</evidence>
<dbReference type="GO" id="GO:0005506">
    <property type="term" value="F:iron ion binding"/>
    <property type="evidence" value="ECO:0007669"/>
    <property type="project" value="UniProtKB-UniRule"/>
</dbReference>
<dbReference type="OrthoDB" id="14703at2"/>
<keyword evidence="5 8" id="KW-0408">Iron</keyword>
<keyword evidence="2 8" id="KW-0813">Transport</keyword>
<evidence type="ECO:0000256" key="8">
    <source>
        <dbReference type="RuleBase" id="RU368020"/>
    </source>
</evidence>
<dbReference type="RefSeq" id="WP_132609386.1">
    <property type="nucleotide sequence ID" value="NZ_JBITLL010000003.1"/>
</dbReference>
<comment type="cofactor">
    <cofactor evidence="1">
        <name>[3Fe-4S] cluster</name>
        <dbReference type="ChEBI" id="CHEBI:21137"/>
    </cofactor>
</comment>
<dbReference type="GO" id="GO:0051538">
    <property type="term" value="F:3 iron, 4 sulfur cluster binding"/>
    <property type="evidence" value="ECO:0007669"/>
    <property type="project" value="UniProtKB-KW"/>
</dbReference>
<evidence type="ECO:0000259" key="9">
    <source>
        <dbReference type="Pfam" id="PF06902"/>
    </source>
</evidence>
<dbReference type="GO" id="GO:0009055">
    <property type="term" value="F:electron transfer activity"/>
    <property type="evidence" value="ECO:0007669"/>
    <property type="project" value="UniProtKB-UniRule"/>
</dbReference>
<evidence type="ECO:0000256" key="1">
    <source>
        <dbReference type="ARBA" id="ARBA00001927"/>
    </source>
</evidence>
<reference evidence="10 11" key="1">
    <citation type="submission" date="2019-03" db="EMBL/GenBank/DDBJ databases">
        <title>Draft genome sequences of novel Actinobacteria.</title>
        <authorList>
            <person name="Sahin N."/>
            <person name="Ay H."/>
            <person name="Saygin H."/>
        </authorList>
    </citation>
    <scope>NUCLEOTIDE SEQUENCE [LARGE SCALE GENOMIC DNA]</scope>
    <source>
        <strain evidence="10 11">CH32</strain>
    </source>
</reference>
<dbReference type="InterPro" id="IPR051269">
    <property type="entry name" value="Fe-S_cluster_ET"/>
</dbReference>
<evidence type="ECO:0000256" key="4">
    <source>
        <dbReference type="ARBA" id="ARBA00022982"/>
    </source>
</evidence>
<accession>A0A4R4ZCZ5</accession>
<evidence type="ECO:0000313" key="11">
    <source>
        <dbReference type="Proteomes" id="UP000295302"/>
    </source>
</evidence>
<dbReference type="Pfam" id="PF06902">
    <property type="entry name" value="Fer4_19"/>
    <property type="match status" value="1"/>
</dbReference>
<name>A0A4R4ZCZ5_9ACTN</name>
<dbReference type="Gene3D" id="3.30.70.20">
    <property type="match status" value="1"/>
</dbReference>
<keyword evidence="6 8" id="KW-0411">Iron-sulfur</keyword>
<comment type="function">
    <text evidence="8">Ferredoxins are iron-sulfur proteins that transfer electrons in a wide variety of metabolic reactions.</text>
</comment>
<dbReference type="InterPro" id="IPR010693">
    <property type="entry name" value="Divergent_4Fe-4S_mono-cluster"/>
</dbReference>
<sequence length="65" mass="6982">MRIVADKDVCVGAGMCALTAHDLFEQSEEDGTVVLVVERPADDRLHLVRRVVDSCPSGAITLADD</sequence>
<dbReference type="AlphaFoldDB" id="A0A4R4ZCZ5"/>
<dbReference type="PRINTS" id="PR00352">
    <property type="entry name" value="3FE4SFRDOXIN"/>
</dbReference>
<keyword evidence="11" id="KW-1185">Reference proteome</keyword>
<evidence type="ECO:0000256" key="3">
    <source>
        <dbReference type="ARBA" id="ARBA00022723"/>
    </source>
</evidence>
<evidence type="ECO:0000256" key="5">
    <source>
        <dbReference type="ARBA" id="ARBA00023004"/>
    </source>
</evidence>
<comment type="caution">
    <text evidence="10">The sequence shown here is derived from an EMBL/GenBank/DDBJ whole genome shotgun (WGS) entry which is preliminary data.</text>
</comment>
<keyword evidence="7" id="KW-0003">3Fe-4S</keyword>
<proteinExistence type="predicted"/>
<organism evidence="10 11">
    <name type="scientific">Nonomuraea terrae</name>
    <dbReference type="NCBI Taxonomy" id="2530383"/>
    <lineage>
        <taxon>Bacteria</taxon>
        <taxon>Bacillati</taxon>
        <taxon>Actinomycetota</taxon>
        <taxon>Actinomycetes</taxon>
        <taxon>Streptosporangiales</taxon>
        <taxon>Streptosporangiaceae</taxon>
        <taxon>Nonomuraea</taxon>
    </lineage>
</organism>
<evidence type="ECO:0000256" key="7">
    <source>
        <dbReference type="ARBA" id="ARBA00023291"/>
    </source>
</evidence>
<feature type="domain" description="Divergent 4Fe-4S mono-cluster" evidence="9">
    <location>
        <begin position="1"/>
        <end position="64"/>
    </location>
</feature>
<dbReference type="SUPFAM" id="SSF54862">
    <property type="entry name" value="4Fe-4S ferredoxins"/>
    <property type="match status" value="1"/>
</dbReference>
<evidence type="ECO:0000256" key="6">
    <source>
        <dbReference type="ARBA" id="ARBA00023014"/>
    </source>
</evidence>
<dbReference type="PANTHER" id="PTHR36923">
    <property type="entry name" value="FERREDOXIN"/>
    <property type="match status" value="1"/>
</dbReference>
<dbReference type="EMBL" id="SMKQ01000009">
    <property type="protein sequence ID" value="TDD54202.1"/>
    <property type="molecule type" value="Genomic_DNA"/>
</dbReference>
<protein>
    <recommendedName>
        <fullName evidence="8">Ferredoxin</fullName>
    </recommendedName>
</protein>
<dbReference type="Proteomes" id="UP000295302">
    <property type="component" value="Unassembled WGS sequence"/>
</dbReference>
<keyword evidence="4 8" id="KW-0249">Electron transport</keyword>
<dbReference type="InterPro" id="IPR001080">
    <property type="entry name" value="3Fe4S_ferredoxin"/>
</dbReference>
<dbReference type="PANTHER" id="PTHR36923:SF3">
    <property type="entry name" value="FERREDOXIN"/>
    <property type="match status" value="1"/>
</dbReference>
<keyword evidence="3 8" id="KW-0479">Metal-binding</keyword>
<gene>
    <name evidence="10" type="ORF">E1286_05650</name>
</gene>
<evidence type="ECO:0000256" key="2">
    <source>
        <dbReference type="ARBA" id="ARBA00022448"/>
    </source>
</evidence>